<reference evidence="1" key="1">
    <citation type="submission" date="2023-02" db="EMBL/GenBank/DDBJ databases">
        <title>Genome of toxic invasive species Heracleum sosnowskyi carries increased number of genes despite the absence of recent whole-genome duplications.</title>
        <authorList>
            <person name="Schelkunov M."/>
            <person name="Shtratnikova V."/>
            <person name="Makarenko M."/>
            <person name="Klepikova A."/>
            <person name="Omelchenko D."/>
            <person name="Novikova G."/>
            <person name="Obukhova E."/>
            <person name="Bogdanov V."/>
            <person name="Penin A."/>
            <person name="Logacheva M."/>
        </authorList>
    </citation>
    <scope>NUCLEOTIDE SEQUENCE</scope>
    <source>
        <strain evidence="1">Hsosn_3</strain>
        <tissue evidence="1">Leaf</tissue>
    </source>
</reference>
<dbReference type="EMBL" id="JAUIZM010000004">
    <property type="protein sequence ID" value="KAK1388785.1"/>
    <property type="molecule type" value="Genomic_DNA"/>
</dbReference>
<sequence length="199" mass="23169">MQSQTEPKCSNCNNDVNYEGYKFKCNNCKRFIPHPKRRFHVQTLCSDQTDSAIIVFPDSEVNRMSQLSVEELYSHEKEEIGEQNFPPSLLMFEKQKYTITLLLTEENIKQGLNVYEATEIGEIMESCANFTPSKHGLIETEENPVIKEMEMPDFTTQTPRIGRYVNKKTRARKNQQVILFDDEDITTNEENSDKKKKAK</sequence>
<proteinExistence type="predicted"/>
<reference evidence="1" key="2">
    <citation type="submission" date="2023-05" db="EMBL/GenBank/DDBJ databases">
        <authorList>
            <person name="Schelkunov M.I."/>
        </authorList>
    </citation>
    <scope>NUCLEOTIDE SEQUENCE</scope>
    <source>
        <strain evidence="1">Hsosn_3</strain>
        <tissue evidence="1">Leaf</tissue>
    </source>
</reference>
<evidence type="ECO:0000313" key="2">
    <source>
        <dbReference type="Proteomes" id="UP001237642"/>
    </source>
</evidence>
<evidence type="ECO:0000313" key="1">
    <source>
        <dbReference type="EMBL" id="KAK1388785.1"/>
    </source>
</evidence>
<dbReference type="InterPro" id="IPR012340">
    <property type="entry name" value="NA-bd_OB-fold"/>
</dbReference>
<dbReference type="Gene3D" id="2.40.50.140">
    <property type="entry name" value="Nucleic acid-binding proteins"/>
    <property type="match status" value="1"/>
</dbReference>
<protein>
    <submittedName>
        <fullName evidence="1">Uncharacterized protein</fullName>
    </submittedName>
</protein>
<accession>A0AAD8MTH5</accession>
<comment type="caution">
    <text evidence="1">The sequence shown here is derived from an EMBL/GenBank/DDBJ whole genome shotgun (WGS) entry which is preliminary data.</text>
</comment>
<name>A0AAD8MTH5_9APIA</name>
<organism evidence="1 2">
    <name type="scientific">Heracleum sosnowskyi</name>
    <dbReference type="NCBI Taxonomy" id="360622"/>
    <lineage>
        <taxon>Eukaryota</taxon>
        <taxon>Viridiplantae</taxon>
        <taxon>Streptophyta</taxon>
        <taxon>Embryophyta</taxon>
        <taxon>Tracheophyta</taxon>
        <taxon>Spermatophyta</taxon>
        <taxon>Magnoliopsida</taxon>
        <taxon>eudicotyledons</taxon>
        <taxon>Gunneridae</taxon>
        <taxon>Pentapetalae</taxon>
        <taxon>asterids</taxon>
        <taxon>campanulids</taxon>
        <taxon>Apiales</taxon>
        <taxon>Apiaceae</taxon>
        <taxon>Apioideae</taxon>
        <taxon>apioid superclade</taxon>
        <taxon>Tordylieae</taxon>
        <taxon>Tordyliinae</taxon>
        <taxon>Heracleum</taxon>
    </lineage>
</organism>
<dbReference type="SUPFAM" id="SSF50249">
    <property type="entry name" value="Nucleic acid-binding proteins"/>
    <property type="match status" value="1"/>
</dbReference>
<dbReference type="Proteomes" id="UP001237642">
    <property type="component" value="Unassembled WGS sequence"/>
</dbReference>
<gene>
    <name evidence="1" type="ORF">POM88_016963</name>
</gene>
<dbReference type="AlphaFoldDB" id="A0AAD8MTH5"/>
<keyword evidence="2" id="KW-1185">Reference proteome</keyword>